<feature type="domain" description="Reverse transcriptase" evidence="1">
    <location>
        <begin position="179"/>
        <end position="313"/>
    </location>
</feature>
<gene>
    <name evidence="2" type="ORF">LIER_16889</name>
</gene>
<dbReference type="PANTHER" id="PTHR46890">
    <property type="entry name" value="NON-LTR RETROLELEMENT REVERSE TRANSCRIPTASE-LIKE PROTEIN-RELATED"/>
    <property type="match status" value="1"/>
</dbReference>
<name>A0AAV3QAZ1_LITER</name>
<evidence type="ECO:0000259" key="1">
    <source>
        <dbReference type="Pfam" id="PF00078"/>
    </source>
</evidence>
<dbReference type="InterPro" id="IPR000477">
    <property type="entry name" value="RT_dom"/>
</dbReference>
<evidence type="ECO:0000313" key="3">
    <source>
        <dbReference type="Proteomes" id="UP001454036"/>
    </source>
</evidence>
<proteinExistence type="predicted"/>
<dbReference type="CDD" id="cd01650">
    <property type="entry name" value="RT_nLTR_like"/>
    <property type="match status" value="1"/>
</dbReference>
<keyword evidence="3" id="KW-1185">Reference proteome</keyword>
<protein>
    <recommendedName>
        <fullName evidence="1">Reverse transcriptase domain-containing protein</fullName>
    </recommendedName>
</protein>
<dbReference type="AlphaFoldDB" id="A0AAV3QAZ1"/>
<comment type="caution">
    <text evidence="2">The sequence shown here is derived from an EMBL/GenBank/DDBJ whole genome shotgun (WGS) entry which is preliminary data.</text>
</comment>
<dbReference type="InterPro" id="IPR043502">
    <property type="entry name" value="DNA/RNA_pol_sf"/>
</dbReference>
<accession>A0AAV3QAZ1</accession>
<dbReference type="SUPFAM" id="SSF56672">
    <property type="entry name" value="DNA/RNA polymerases"/>
    <property type="match status" value="1"/>
</dbReference>
<dbReference type="PANTHER" id="PTHR46890:SF48">
    <property type="entry name" value="RNA-DIRECTED DNA POLYMERASE"/>
    <property type="match status" value="1"/>
</dbReference>
<sequence>MRKLDRVLLNKAWSSKFAKSYVVFEVPGLSDHSPMSIMIEEVDVKFGSSFKLHEFWSRHGEYMEELKRAWSVDVNGNEMYVVRKKLYEVKKVLKEFNRKHFNKLSSQVKEKGDEVEKVQKIVLAGNATDGDYKVPESFVGGLIKPVTDLEIKEAMWSMGNNKAPGKISRALNPTTITLIPKKQCPTIMKDCRPISYRNVIYKCVSKILTGRVKVVLDNIISANQFAFMKGRLIGDNILMMQELVNNYHCEGKPDRCAIKIDVIKAYDSVRWEFLWVVMNGMGFPRIYVDWVKQCVTTASFYVAINGGIHGFFQNQRGLR</sequence>
<dbReference type="InterPro" id="IPR052343">
    <property type="entry name" value="Retrotransposon-Effector_Assoc"/>
</dbReference>
<dbReference type="EMBL" id="BAABME010003842">
    <property type="protein sequence ID" value="GAA0160307.1"/>
    <property type="molecule type" value="Genomic_DNA"/>
</dbReference>
<evidence type="ECO:0000313" key="2">
    <source>
        <dbReference type="EMBL" id="GAA0160307.1"/>
    </source>
</evidence>
<organism evidence="2 3">
    <name type="scientific">Lithospermum erythrorhizon</name>
    <name type="common">Purple gromwell</name>
    <name type="synonym">Lithospermum officinale var. erythrorhizon</name>
    <dbReference type="NCBI Taxonomy" id="34254"/>
    <lineage>
        <taxon>Eukaryota</taxon>
        <taxon>Viridiplantae</taxon>
        <taxon>Streptophyta</taxon>
        <taxon>Embryophyta</taxon>
        <taxon>Tracheophyta</taxon>
        <taxon>Spermatophyta</taxon>
        <taxon>Magnoliopsida</taxon>
        <taxon>eudicotyledons</taxon>
        <taxon>Gunneridae</taxon>
        <taxon>Pentapetalae</taxon>
        <taxon>asterids</taxon>
        <taxon>lamiids</taxon>
        <taxon>Boraginales</taxon>
        <taxon>Boraginaceae</taxon>
        <taxon>Boraginoideae</taxon>
        <taxon>Lithospermeae</taxon>
        <taxon>Lithospermum</taxon>
    </lineage>
</organism>
<dbReference type="Proteomes" id="UP001454036">
    <property type="component" value="Unassembled WGS sequence"/>
</dbReference>
<reference evidence="2 3" key="1">
    <citation type="submission" date="2024-01" db="EMBL/GenBank/DDBJ databases">
        <title>The complete chloroplast genome sequence of Lithospermum erythrorhizon: insights into the phylogenetic relationship among Boraginaceae species and the maternal lineages of purple gromwells.</title>
        <authorList>
            <person name="Okada T."/>
            <person name="Watanabe K."/>
        </authorList>
    </citation>
    <scope>NUCLEOTIDE SEQUENCE [LARGE SCALE GENOMIC DNA]</scope>
</reference>
<dbReference type="Pfam" id="PF00078">
    <property type="entry name" value="RVT_1"/>
    <property type="match status" value="1"/>
</dbReference>